<dbReference type="OrthoDB" id="5198651at2"/>
<gene>
    <name evidence="2" type="ORF">PA7_44230</name>
</gene>
<dbReference type="InterPro" id="IPR036869">
    <property type="entry name" value="J_dom_sf"/>
</dbReference>
<dbReference type="SUPFAM" id="SSF46565">
    <property type="entry name" value="Chaperone J-domain"/>
    <property type="match status" value="1"/>
</dbReference>
<dbReference type="STRING" id="1123024.GCA_000423625_01910"/>
<evidence type="ECO:0000313" key="2">
    <source>
        <dbReference type="EMBL" id="GEL20586.1"/>
    </source>
</evidence>
<feature type="region of interest" description="Disordered" evidence="1">
    <location>
        <begin position="31"/>
        <end position="57"/>
    </location>
</feature>
<dbReference type="RefSeq" id="WP_037056532.1">
    <property type="nucleotide sequence ID" value="NZ_AUII01000006.1"/>
</dbReference>
<dbReference type="Proteomes" id="UP000321328">
    <property type="component" value="Unassembled WGS sequence"/>
</dbReference>
<sequence length="83" mass="9311">MNPQERAAYRAFLREHHPDRGGDPAVFAAGLARLRETQRPHREPDPPPTERPADLPFPVRVAIALVRTVRARRSAATDDTPQP</sequence>
<evidence type="ECO:0008006" key="4">
    <source>
        <dbReference type="Google" id="ProtNLM"/>
    </source>
</evidence>
<dbReference type="EMBL" id="BJVI01000078">
    <property type="protein sequence ID" value="GEL20586.1"/>
    <property type="molecule type" value="Genomic_DNA"/>
</dbReference>
<evidence type="ECO:0000256" key="1">
    <source>
        <dbReference type="SAM" id="MobiDB-lite"/>
    </source>
</evidence>
<evidence type="ECO:0000313" key="3">
    <source>
        <dbReference type="Proteomes" id="UP000321328"/>
    </source>
</evidence>
<protein>
    <recommendedName>
        <fullName evidence="4">J domain-containing protein</fullName>
    </recommendedName>
</protein>
<reference evidence="2 3" key="1">
    <citation type="submission" date="2019-07" db="EMBL/GenBank/DDBJ databases">
        <title>Whole genome shotgun sequence of Pseudonocardia asaccharolytica NBRC 16224.</title>
        <authorList>
            <person name="Hosoyama A."/>
            <person name="Uohara A."/>
            <person name="Ohji S."/>
            <person name="Ichikawa N."/>
        </authorList>
    </citation>
    <scope>NUCLEOTIDE SEQUENCE [LARGE SCALE GENOMIC DNA]</scope>
    <source>
        <strain evidence="2 3">NBRC 16224</strain>
    </source>
</reference>
<dbReference type="AlphaFoldDB" id="A0A511D708"/>
<proteinExistence type="predicted"/>
<feature type="compositionally biased region" description="Basic and acidic residues" evidence="1">
    <location>
        <begin position="33"/>
        <end position="45"/>
    </location>
</feature>
<name>A0A511D708_9PSEU</name>
<keyword evidence="3" id="KW-1185">Reference proteome</keyword>
<comment type="caution">
    <text evidence="2">The sequence shown here is derived from an EMBL/GenBank/DDBJ whole genome shotgun (WGS) entry which is preliminary data.</text>
</comment>
<organism evidence="2 3">
    <name type="scientific">Pseudonocardia asaccharolytica DSM 44247 = NBRC 16224</name>
    <dbReference type="NCBI Taxonomy" id="1123024"/>
    <lineage>
        <taxon>Bacteria</taxon>
        <taxon>Bacillati</taxon>
        <taxon>Actinomycetota</taxon>
        <taxon>Actinomycetes</taxon>
        <taxon>Pseudonocardiales</taxon>
        <taxon>Pseudonocardiaceae</taxon>
        <taxon>Pseudonocardia</taxon>
    </lineage>
</organism>
<accession>A0A511D708</accession>